<dbReference type="Proteomes" id="UP000515563">
    <property type="component" value="Chromosome"/>
</dbReference>
<reference evidence="4" key="1">
    <citation type="submission" date="2019-09" db="EMBL/GenBank/DDBJ databases">
        <title>Antimicrobial potential of Antarctic Bacteria.</title>
        <authorList>
            <person name="Benaud N."/>
            <person name="Edwards R.J."/>
            <person name="Ferrari B.C."/>
        </authorList>
    </citation>
    <scope>NUCLEOTIDE SEQUENCE [LARGE SCALE GENOMIC DNA]</scope>
    <source>
        <strain evidence="4">SPB151</strain>
    </source>
</reference>
<dbReference type="EMBL" id="CP043661">
    <property type="protein sequence ID" value="QNE18732.1"/>
    <property type="molecule type" value="Genomic_DNA"/>
</dbReference>
<dbReference type="AlphaFoldDB" id="A0A7G6WXL7"/>
<organism evidence="3 4">
    <name type="scientific">Kribbella qitaiheensis</name>
    <dbReference type="NCBI Taxonomy" id="1544730"/>
    <lineage>
        <taxon>Bacteria</taxon>
        <taxon>Bacillati</taxon>
        <taxon>Actinomycetota</taxon>
        <taxon>Actinomycetes</taxon>
        <taxon>Propionibacteriales</taxon>
        <taxon>Kribbellaceae</taxon>
        <taxon>Kribbella</taxon>
    </lineage>
</organism>
<gene>
    <name evidence="3" type="ORF">F1D05_13475</name>
</gene>
<feature type="transmembrane region" description="Helical" evidence="1">
    <location>
        <begin position="12"/>
        <end position="34"/>
    </location>
</feature>
<dbReference type="Pfam" id="PF05360">
    <property type="entry name" value="YiaAB"/>
    <property type="match status" value="1"/>
</dbReference>
<dbReference type="KEGG" id="kqi:F1D05_13475"/>
<proteinExistence type="predicted"/>
<dbReference type="InterPro" id="IPR038972">
    <property type="entry name" value="YiaA-like"/>
</dbReference>
<keyword evidence="1" id="KW-0472">Membrane</keyword>
<dbReference type="GO" id="GO:0006974">
    <property type="term" value="P:DNA damage response"/>
    <property type="evidence" value="ECO:0007669"/>
    <property type="project" value="TreeGrafter"/>
</dbReference>
<sequence length="95" mass="10213">MTKTVQPSQTAAFYAQAVASFVVSLGAMGIALVYLPAAGWVRGFLGLGLLYVVTSTVTLCKVVRDRQETAGVSNRVDQARLDKLLAEHDPFKVEV</sequence>
<evidence type="ECO:0000313" key="3">
    <source>
        <dbReference type="EMBL" id="QNE18732.1"/>
    </source>
</evidence>
<keyword evidence="1" id="KW-0812">Transmembrane</keyword>
<keyword evidence="4" id="KW-1185">Reference proteome</keyword>
<evidence type="ECO:0000313" key="4">
    <source>
        <dbReference type="Proteomes" id="UP000515563"/>
    </source>
</evidence>
<evidence type="ECO:0000259" key="2">
    <source>
        <dbReference type="Pfam" id="PF05360"/>
    </source>
</evidence>
<accession>A0A7G6WXL7</accession>
<feature type="transmembrane region" description="Helical" evidence="1">
    <location>
        <begin position="40"/>
        <end position="60"/>
    </location>
</feature>
<name>A0A7G6WXL7_9ACTN</name>
<reference evidence="3 4" key="2">
    <citation type="journal article" date="2020" name="Microbiol. Resour. Announc.">
        <title>Antarctic desert soil bacteria exhibit high novel natural product potential, evaluated through long-read genome sequencing and comparative genomics.</title>
        <authorList>
            <person name="Benaud N."/>
            <person name="Edwards R.J."/>
            <person name="Amos T.G."/>
            <person name="D'Agostino P.M."/>
            <person name="Gutierrez-Chavez C."/>
            <person name="Montgomery K."/>
            <person name="Nicetic I."/>
            <person name="Ferrari B.C."/>
        </authorList>
    </citation>
    <scope>NUCLEOTIDE SEQUENCE [LARGE SCALE GENOMIC DNA]</scope>
    <source>
        <strain evidence="3 4">SPB151</strain>
    </source>
</reference>
<dbReference type="GO" id="GO:0005886">
    <property type="term" value="C:plasma membrane"/>
    <property type="evidence" value="ECO:0007669"/>
    <property type="project" value="TreeGrafter"/>
</dbReference>
<evidence type="ECO:0000256" key="1">
    <source>
        <dbReference type="SAM" id="Phobius"/>
    </source>
</evidence>
<dbReference type="InterPro" id="IPR008024">
    <property type="entry name" value="YiaAB"/>
</dbReference>
<dbReference type="PANTHER" id="PTHR37290">
    <property type="entry name" value="INNER MEMBRANE PROTEIN YIAA-RELATED"/>
    <property type="match status" value="1"/>
</dbReference>
<keyword evidence="1" id="KW-1133">Transmembrane helix</keyword>
<dbReference type="PANTHER" id="PTHR37290:SF1">
    <property type="entry name" value="INNER MEMBRANE PROTEIN YIAA"/>
    <property type="match status" value="1"/>
</dbReference>
<feature type="domain" description="YiaAB two helix" evidence="2">
    <location>
        <begin position="13"/>
        <end position="65"/>
    </location>
</feature>
<dbReference type="RefSeq" id="WP_185448032.1">
    <property type="nucleotide sequence ID" value="NZ_CP043661.1"/>
</dbReference>
<protein>
    <recommendedName>
        <fullName evidence="2">YiaAB two helix domain-containing protein</fullName>
    </recommendedName>
</protein>